<dbReference type="EMBL" id="JAQIZT010000019">
    <property type="protein sequence ID" value="KAJ6951910.1"/>
    <property type="molecule type" value="Genomic_DNA"/>
</dbReference>
<reference evidence="1" key="1">
    <citation type="journal article" date="2023" name="Mol. Ecol. Resour.">
        <title>Chromosome-level genome assembly of a triploid poplar Populus alba 'Berolinensis'.</title>
        <authorList>
            <person name="Chen S."/>
            <person name="Yu Y."/>
            <person name="Wang X."/>
            <person name="Wang S."/>
            <person name="Zhang T."/>
            <person name="Zhou Y."/>
            <person name="He R."/>
            <person name="Meng N."/>
            <person name="Wang Y."/>
            <person name="Liu W."/>
            <person name="Liu Z."/>
            <person name="Liu J."/>
            <person name="Guo Q."/>
            <person name="Huang H."/>
            <person name="Sederoff R.R."/>
            <person name="Wang G."/>
            <person name="Qu G."/>
            <person name="Chen S."/>
        </authorList>
    </citation>
    <scope>NUCLEOTIDE SEQUENCE</scope>
    <source>
        <strain evidence="1">SC-2020</strain>
    </source>
</reference>
<evidence type="ECO:0000313" key="1">
    <source>
        <dbReference type="EMBL" id="KAJ6951910.1"/>
    </source>
</evidence>
<proteinExistence type="predicted"/>
<sequence length="28" mass="3623">MLINRYMHFINTSWTLKFQREYNISRPY</sequence>
<evidence type="ECO:0000313" key="2">
    <source>
        <dbReference type="EMBL" id="KAJ6951913.1"/>
    </source>
</evidence>
<dbReference type="EMBL" id="JAQIZT010000019">
    <property type="protein sequence ID" value="KAJ6951913.1"/>
    <property type="molecule type" value="Genomic_DNA"/>
</dbReference>
<dbReference type="Proteomes" id="UP001164929">
    <property type="component" value="Chromosome 8"/>
</dbReference>
<name>A0AAD6PNM9_9ROSI</name>
<comment type="caution">
    <text evidence="1">The sequence shown here is derived from an EMBL/GenBank/DDBJ whole genome shotgun (WGS) entry which is preliminary data.</text>
</comment>
<keyword evidence="4" id="KW-1185">Reference proteome</keyword>
<dbReference type="Proteomes" id="UP001164929">
    <property type="component" value="Chromosome 19"/>
</dbReference>
<protein>
    <submittedName>
        <fullName evidence="1">Uncharacterized protein</fullName>
    </submittedName>
</protein>
<dbReference type="EMBL" id="JAQIZT010000008">
    <property type="protein sequence ID" value="KAJ6989201.1"/>
    <property type="molecule type" value="Genomic_DNA"/>
</dbReference>
<dbReference type="AlphaFoldDB" id="A0AAD6PNM9"/>
<organism evidence="1 4">
    <name type="scientific">Populus alba x Populus x berolinensis</name>
    <dbReference type="NCBI Taxonomy" id="444605"/>
    <lineage>
        <taxon>Eukaryota</taxon>
        <taxon>Viridiplantae</taxon>
        <taxon>Streptophyta</taxon>
        <taxon>Embryophyta</taxon>
        <taxon>Tracheophyta</taxon>
        <taxon>Spermatophyta</taxon>
        <taxon>Magnoliopsida</taxon>
        <taxon>eudicotyledons</taxon>
        <taxon>Gunneridae</taxon>
        <taxon>Pentapetalae</taxon>
        <taxon>rosids</taxon>
        <taxon>fabids</taxon>
        <taxon>Malpighiales</taxon>
        <taxon>Salicaceae</taxon>
        <taxon>Saliceae</taxon>
        <taxon>Populus</taxon>
    </lineage>
</organism>
<evidence type="ECO:0000313" key="3">
    <source>
        <dbReference type="EMBL" id="KAJ6989201.1"/>
    </source>
</evidence>
<gene>
    <name evidence="3" type="ORF">NC653_021937</name>
    <name evidence="1" type="ORF">NC653_041157</name>
    <name evidence="2" type="ORF">NC653_041160</name>
</gene>
<accession>A0AAD6PNM9</accession>
<evidence type="ECO:0000313" key="4">
    <source>
        <dbReference type="Proteomes" id="UP001164929"/>
    </source>
</evidence>